<organism evidence="1 2">
    <name type="scientific">Phytophthora nicotianae P1976</name>
    <dbReference type="NCBI Taxonomy" id="1317066"/>
    <lineage>
        <taxon>Eukaryota</taxon>
        <taxon>Sar</taxon>
        <taxon>Stramenopiles</taxon>
        <taxon>Oomycota</taxon>
        <taxon>Peronosporomycetes</taxon>
        <taxon>Peronosporales</taxon>
        <taxon>Peronosporaceae</taxon>
        <taxon>Phytophthora</taxon>
    </lineage>
</organism>
<evidence type="ECO:0000313" key="2">
    <source>
        <dbReference type="Proteomes" id="UP000028582"/>
    </source>
</evidence>
<dbReference type="OrthoDB" id="162749at2759"/>
<gene>
    <name evidence="1" type="ORF">F444_05435</name>
</gene>
<protein>
    <recommendedName>
        <fullName evidence="3">CUE domain-containing protein</fullName>
    </recommendedName>
</protein>
<evidence type="ECO:0000313" key="1">
    <source>
        <dbReference type="EMBL" id="ETO79931.1"/>
    </source>
</evidence>
<reference evidence="1 2" key="1">
    <citation type="submission" date="2013-11" db="EMBL/GenBank/DDBJ databases">
        <title>The Genome Sequence of Phytophthora parasitica P1976.</title>
        <authorList>
            <consortium name="The Broad Institute Genomics Platform"/>
            <person name="Russ C."/>
            <person name="Tyler B."/>
            <person name="Panabieres F."/>
            <person name="Shan W."/>
            <person name="Tripathy S."/>
            <person name="Grunwald N."/>
            <person name="Machado M."/>
            <person name="Johnson C.S."/>
            <person name="Walker B."/>
            <person name="Young S."/>
            <person name="Zeng Q."/>
            <person name="Gargeya S."/>
            <person name="Fitzgerald M."/>
            <person name="Haas B."/>
            <person name="Abouelleil A."/>
            <person name="Allen A.W."/>
            <person name="Alvarado L."/>
            <person name="Arachchi H.M."/>
            <person name="Berlin A.M."/>
            <person name="Chapman S.B."/>
            <person name="Gainer-Dewar J."/>
            <person name="Goldberg J."/>
            <person name="Griggs A."/>
            <person name="Gujja S."/>
            <person name="Hansen M."/>
            <person name="Howarth C."/>
            <person name="Imamovic A."/>
            <person name="Ireland A."/>
            <person name="Larimer J."/>
            <person name="McCowan C."/>
            <person name="Murphy C."/>
            <person name="Pearson M."/>
            <person name="Poon T.W."/>
            <person name="Priest M."/>
            <person name="Roberts A."/>
            <person name="Saif S."/>
            <person name="Shea T."/>
            <person name="Sisk P."/>
            <person name="Sykes S."/>
            <person name="Wortman J."/>
            <person name="Nusbaum C."/>
            <person name="Birren B."/>
        </authorList>
    </citation>
    <scope>NUCLEOTIDE SEQUENCE [LARGE SCALE GENOMIC DNA]</scope>
    <source>
        <strain evidence="1 2">P1976</strain>
    </source>
</reference>
<comment type="caution">
    <text evidence="1">The sequence shown here is derived from an EMBL/GenBank/DDBJ whole genome shotgun (WGS) entry which is preliminary data.</text>
</comment>
<dbReference type="Proteomes" id="UP000028582">
    <property type="component" value="Unassembled WGS sequence"/>
</dbReference>
<dbReference type="CDD" id="cd14279">
    <property type="entry name" value="CUE"/>
    <property type="match status" value="1"/>
</dbReference>
<sequence>MASRCARKGTNLRAAKRWLVDEMEIMEALAATRRVRPIDTVASKQKLRVLGEFFPSVAVDVRRDVLEAANYREDVAAAMLSDLTRETAAITTASRMQEPTELLFVDLHADDDATSELEDEEDWSEVASASNGTDAWVVIQDDWEVVDKNGEKVRTFADVLQTTPALPTAAAVINSKPRPAILSRLSIVEHSPVPNCGRMLKKTESDPALPTYELERGVKSFGARKRHLLKHRR</sequence>
<evidence type="ECO:0008006" key="3">
    <source>
        <dbReference type="Google" id="ProtNLM"/>
    </source>
</evidence>
<name>A0A081AM20_PHYNI</name>
<accession>A0A081AM20</accession>
<dbReference type="AlphaFoldDB" id="A0A081AM20"/>
<proteinExistence type="predicted"/>
<dbReference type="EMBL" id="ANJA01001051">
    <property type="protein sequence ID" value="ETO79931.1"/>
    <property type="molecule type" value="Genomic_DNA"/>
</dbReference>